<dbReference type="Proteomes" id="UP000752171">
    <property type="component" value="Unassembled WGS sequence"/>
</dbReference>
<proteinExistence type="predicted"/>
<reference evidence="8 9" key="1">
    <citation type="submission" date="2021-07" db="EMBL/GenBank/DDBJ databases">
        <authorList>
            <person name="Imarazene B."/>
            <person name="Zahm M."/>
            <person name="Klopp C."/>
            <person name="Cabau C."/>
            <person name="Beille S."/>
            <person name="Jouanno E."/>
            <person name="Castinel A."/>
            <person name="Lluch J."/>
            <person name="Gil L."/>
            <person name="Kuchtly C."/>
            <person name="Lopez Roques C."/>
            <person name="Donnadieu C."/>
            <person name="Parrinello H."/>
            <person name="Journot L."/>
            <person name="Du K."/>
            <person name="Schartl M."/>
            <person name="Retaux S."/>
            <person name="Guiguen Y."/>
        </authorList>
    </citation>
    <scope>NUCLEOTIDE SEQUENCE [LARGE SCALE GENOMIC DNA]</scope>
    <source>
        <strain evidence="8">Pach_M1</strain>
        <tissue evidence="8">Testis</tissue>
    </source>
</reference>
<evidence type="ECO:0000313" key="9">
    <source>
        <dbReference type="Proteomes" id="UP000752171"/>
    </source>
</evidence>
<evidence type="ECO:0000256" key="5">
    <source>
        <dbReference type="SAM" id="MobiDB-lite"/>
    </source>
</evidence>
<protein>
    <submittedName>
        <fullName evidence="8">Complement C1q-like protein 2</fullName>
    </submittedName>
</protein>
<organism evidence="8 9">
    <name type="scientific">Astyanax mexicanus</name>
    <name type="common">Blind cave fish</name>
    <name type="synonym">Astyanax fasciatus mexicanus</name>
    <dbReference type="NCBI Taxonomy" id="7994"/>
    <lineage>
        <taxon>Eukaryota</taxon>
        <taxon>Metazoa</taxon>
        <taxon>Chordata</taxon>
        <taxon>Craniata</taxon>
        <taxon>Vertebrata</taxon>
        <taxon>Euteleostomi</taxon>
        <taxon>Actinopterygii</taxon>
        <taxon>Neopterygii</taxon>
        <taxon>Teleostei</taxon>
        <taxon>Ostariophysi</taxon>
        <taxon>Characiformes</taxon>
        <taxon>Characoidei</taxon>
        <taxon>Acestrorhamphidae</taxon>
        <taxon>Acestrorhamphinae</taxon>
        <taxon>Astyanax</taxon>
    </lineage>
</organism>
<feature type="chain" id="PRO_5035829865" evidence="6">
    <location>
        <begin position="20"/>
        <end position="296"/>
    </location>
</feature>
<dbReference type="Gene3D" id="2.60.120.40">
    <property type="match status" value="1"/>
</dbReference>
<dbReference type="Pfam" id="PF00386">
    <property type="entry name" value="C1q"/>
    <property type="match status" value="1"/>
</dbReference>
<comment type="subcellular location">
    <subcellularLocation>
        <location evidence="1">Secreted</location>
    </subcellularLocation>
</comment>
<keyword evidence="4" id="KW-0175">Coiled coil</keyword>
<dbReference type="SUPFAM" id="SSF49842">
    <property type="entry name" value="TNF-like"/>
    <property type="match status" value="1"/>
</dbReference>
<keyword evidence="3 6" id="KW-0732">Signal</keyword>
<dbReference type="InterPro" id="IPR050822">
    <property type="entry name" value="Cerebellin_Synaptic_Org"/>
</dbReference>
<evidence type="ECO:0000256" key="1">
    <source>
        <dbReference type="ARBA" id="ARBA00004613"/>
    </source>
</evidence>
<evidence type="ECO:0000256" key="3">
    <source>
        <dbReference type="ARBA" id="ARBA00022729"/>
    </source>
</evidence>
<dbReference type="InterPro" id="IPR008983">
    <property type="entry name" value="Tumour_necrosis_fac-like_dom"/>
</dbReference>
<feature type="domain" description="C1q" evidence="7">
    <location>
        <begin position="159"/>
        <end position="296"/>
    </location>
</feature>
<feature type="compositionally biased region" description="Basic and acidic residues" evidence="5">
    <location>
        <begin position="32"/>
        <end position="41"/>
    </location>
</feature>
<dbReference type="PROSITE" id="PS50871">
    <property type="entry name" value="C1Q"/>
    <property type="match status" value="1"/>
</dbReference>
<dbReference type="PANTHER" id="PTHR22923:SF102">
    <property type="entry name" value="CEREBELLIN 13-RELATED"/>
    <property type="match status" value="1"/>
</dbReference>
<accession>A0A8T2MPZ6</accession>
<dbReference type="PRINTS" id="PR00007">
    <property type="entry name" value="COMPLEMNTC1Q"/>
</dbReference>
<name>A0A8T2MPZ6_ASTMX</name>
<sequence>MSAVYLLLLLVLGCSLLEGQSVRVNSITLRGSEDRGDRENEIQAAENPTTEATTTTSTQQSCQQDIHSVLREMSAVLAELKVEQRHTTTAVNNLESRLRASESQVEELKKKSEEKLNDLKTSLNNEVEILKKENQESLKDLKNSLKITENNVNILKKENQERKVVFSASLSGGEWANHGPYSTDVTLVYKHVFINIGNAYNPVTGIFTAPVRGVYEFKIYVFGYSGRPVSVSLQKNGHHVTGAHALQDQHDVNSSNGVSLLLEVGDVVCVKVNANAWVYDNTNHVTTFSGQMLFPV</sequence>
<evidence type="ECO:0000259" key="7">
    <source>
        <dbReference type="PROSITE" id="PS50871"/>
    </source>
</evidence>
<evidence type="ECO:0000256" key="2">
    <source>
        <dbReference type="ARBA" id="ARBA00022525"/>
    </source>
</evidence>
<comment type="caution">
    <text evidence="8">The sequence shown here is derived from an EMBL/GenBank/DDBJ whole genome shotgun (WGS) entry which is preliminary data.</text>
</comment>
<evidence type="ECO:0000313" key="8">
    <source>
        <dbReference type="EMBL" id="KAG9283506.1"/>
    </source>
</evidence>
<evidence type="ECO:0000256" key="4">
    <source>
        <dbReference type="SAM" id="Coils"/>
    </source>
</evidence>
<dbReference type="SMART" id="SM00110">
    <property type="entry name" value="C1Q"/>
    <property type="match status" value="1"/>
</dbReference>
<keyword evidence="2" id="KW-0964">Secreted</keyword>
<dbReference type="EMBL" id="JAICCE010000001">
    <property type="protein sequence ID" value="KAG9283506.1"/>
    <property type="molecule type" value="Genomic_DNA"/>
</dbReference>
<feature type="region of interest" description="Disordered" evidence="5">
    <location>
        <begin position="32"/>
        <end position="61"/>
    </location>
</feature>
<evidence type="ECO:0000256" key="6">
    <source>
        <dbReference type="SAM" id="SignalP"/>
    </source>
</evidence>
<feature type="coiled-coil region" evidence="4">
    <location>
        <begin position="91"/>
        <end position="158"/>
    </location>
</feature>
<dbReference type="GO" id="GO:0005576">
    <property type="term" value="C:extracellular region"/>
    <property type="evidence" value="ECO:0007669"/>
    <property type="project" value="UniProtKB-SubCell"/>
</dbReference>
<dbReference type="AlphaFoldDB" id="A0A8T2MPZ6"/>
<gene>
    <name evidence="8" type="primary">C1QL4</name>
    <name evidence="8" type="ORF">AMEX_G2274</name>
</gene>
<feature type="signal peptide" evidence="6">
    <location>
        <begin position="1"/>
        <end position="19"/>
    </location>
</feature>
<dbReference type="InterPro" id="IPR001073">
    <property type="entry name" value="C1q_dom"/>
</dbReference>
<dbReference type="PANTHER" id="PTHR22923">
    <property type="entry name" value="CEREBELLIN-RELATED"/>
    <property type="match status" value="1"/>
</dbReference>
<feature type="compositionally biased region" description="Low complexity" evidence="5">
    <location>
        <begin position="49"/>
        <end position="61"/>
    </location>
</feature>